<name>A0AAN6LSJ1_9PLEO</name>
<protein>
    <submittedName>
        <fullName evidence="1">Uncharacterized protein</fullName>
    </submittedName>
</protein>
<evidence type="ECO:0000313" key="2">
    <source>
        <dbReference type="Proteomes" id="UP001280581"/>
    </source>
</evidence>
<keyword evidence="2" id="KW-1185">Reference proteome</keyword>
<dbReference type="EMBL" id="WVTA01000013">
    <property type="protein sequence ID" value="KAK3203009.1"/>
    <property type="molecule type" value="Genomic_DNA"/>
</dbReference>
<organism evidence="1 2">
    <name type="scientific">Pseudopithomyces chartarum</name>
    <dbReference type="NCBI Taxonomy" id="1892770"/>
    <lineage>
        <taxon>Eukaryota</taxon>
        <taxon>Fungi</taxon>
        <taxon>Dikarya</taxon>
        <taxon>Ascomycota</taxon>
        <taxon>Pezizomycotina</taxon>
        <taxon>Dothideomycetes</taxon>
        <taxon>Pleosporomycetidae</taxon>
        <taxon>Pleosporales</taxon>
        <taxon>Massarineae</taxon>
        <taxon>Didymosphaeriaceae</taxon>
        <taxon>Pseudopithomyces</taxon>
    </lineage>
</organism>
<dbReference type="AlphaFoldDB" id="A0AAN6LSJ1"/>
<sequence length="110" mass="11626">MPTANTLPSEYPVDTALPVFVKSSLPSAAPSALASPPLPPLSSLFSSFFPVSFGASLPDFDADAKDEAADEAAALGHGFSYTYCSVFPSHFFPFVASNVPLEYIQHVPDE</sequence>
<accession>A0AAN6LSJ1</accession>
<gene>
    <name evidence="1" type="ORF">GRF29_154g1511575</name>
</gene>
<reference evidence="1 2" key="1">
    <citation type="submission" date="2021-02" db="EMBL/GenBank/DDBJ databases">
        <title>Genome assembly of Pseudopithomyces chartarum.</title>
        <authorList>
            <person name="Jauregui R."/>
            <person name="Singh J."/>
            <person name="Voisey C."/>
        </authorList>
    </citation>
    <scope>NUCLEOTIDE SEQUENCE [LARGE SCALE GENOMIC DNA]</scope>
    <source>
        <strain evidence="1 2">AGR01</strain>
    </source>
</reference>
<dbReference type="Proteomes" id="UP001280581">
    <property type="component" value="Unassembled WGS sequence"/>
</dbReference>
<evidence type="ECO:0000313" key="1">
    <source>
        <dbReference type="EMBL" id="KAK3203009.1"/>
    </source>
</evidence>
<proteinExistence type="predicted"/>
<comment type="caution">
    <text evidence="1">The sequence shown here is derived from an EMBL/GenBank/DDBJ whole genome shotgun (WGS) entry which is preliminary data.</text>
</comment>